<reference evidence="9" key="1">
    <citation type="submission" date="2023-03" db="EMBL/GenBank/DDBJ databases">
        <title>Andean soil-derived lignocellulolytic bacterial consortium as a source of novel taxa and putative plastic-active enzymes.</title>
        <authorList>
            <person name="Diaz-Garcia L."/>
            <person name="Chuvochina M."/>
            <person name="Feuerriegel G."/>
            <person name="Bunk B."/>
            <person name="Sproer C."/>
            <person name="Streit W.R."/>
            <person name="Rodriguez L.M."/>
            <person name="Overmann J."/>
            <person name="Jimenez D.J."/>
        </authorList>
    </citation>
    <scope>NUCLEOTIDE SEQUENCE</scope>
    <source>
        <strain evidence="9">MAG 3858</strain>
    </source>
</reference>
<comment type="similarity">
    <text evidence="2">Belongs to the YkuD family.</text>
</comment>
<dbReference type="EMBL" id="CP119313">
    <property type="protein sequence ID" value="WEK20945.1"/>
    <property type="molecule type" value="Genomic_DNA"/>
</dbReference>
<keyword evidence="6 7" id="KW-0961">Cell wall biogenesis/degradation</keyword>
<dbReference type="PANTHER" id="PTHR41533">
    <property type="entry name" value="L,D-TRANSPEPTIDASE HI_1667-RELATED"/>
    <property type="match status" value="1"/>
</dbReference>
<dbReference type="SUPFAM" id="SSF141523">
    <property type="entry name" value="L,D-transpeptidase catalytic domain-like"/>
    <property type="match status" value="1"/>
</dbReference>
<evidence type="ECO:0000256" key="7">
    <source>
        <dbReference type="PROSITE-ProRule" id="PRU01373"/>
    </source>
</evidence>
<evidence type="ECO:0000256" key="1">
    <source>
        <dbReference type="ARBA" id="ARBA00004752"/>
    </source>
</evidence>
<evidence type="ECO:0000256" key="4">
    <source>
        <dbReference type="ARBA" id="ARBA00022960"/>
    </source>
</evidence>
<dbReference type="GO" id="GO:0016740">
    <property type="term" value="F:transferase activity"/>
    <property type="evidence" value="ECO:0007669"/>
    <property type="project" value="UniProtKB-KW"/>
</dbReference>
<dbReference type="Pfam" id="PF20142">
    <property type="entry name" value="Scaffold"/>
    <property type="match status" value="1"/>
</dbReference>
<dbReference type="PROSITE" id="PS52029">
    <property type="entry name" value="LD_TPASE"/>
    <property type="match status" value="1"/>
</dbReference>
<dbReference type="GO" id="GO:0071555">
    <property type="term" value="P:cell wall organization"/>
    <property type="evidence" value="ECO:0007669"/>
    <property type="project" value="UniProtKB-UniRule"/>
</dbReference>
<accession>A0AAJ5WAV0</accession>
<dbReference type="CDD" id="cd16913">
    <property type="entry name" value="YkuD_like"/>
    <property type="match status" value="1"/>
</dbReference>
<dbReference type="GO" id="GO:0004180">
    <property type="term" value="F:carboxypeptidase activity"/>
    <property type="evidence" value="ECO:0007669"/>
    <property type="project" value="UniProtKB-ARBA"/>
</dbReference>
<dbReference type="Proteomes" id="UP001214530">
    <property type="component" value="Chromosome"/>
</dbReference>
<feature type="active site" description="Proton donor/acceptor" evidence="7">
    <location>
        <position position="384"/>
    </location>
</feature>
<evidence type="ECO:0000256" key="3">
    <source>
        <dbReference type="ARBA" id="ARBA00022679"/>
    </source>
</evidence>
<dbReference type="GO" id="GO:0009252">
    <property type="term" value="P:peptidoglycan biosynthetic process"/>
    <property type="evidence" value="ECO:0007669"/>
    <property type="project" value="UniProtKB-KW"/>
</dbReference>
<dbReference type="AlphaFoldDB" id="A0AAJ5WAV0"/>
<dbReference type="InterPro" id="IPR038063">
    <property type="entry name" value="Transpep_catalytic_dom"/>
</dbReference>
<sequence length="484" mass="55034">MFRAGSRGLFLSLCGIVMIIAWSFGSVYGFSGTVVGKNLSIIQERGRKAPIDSIEVFKEALRDTLSVLGYRNQIQSFYEKNNYQTVLLNRFLRNGQVEYLLGNLEGADDHGLDPEFFRAGAFRTLMEEVNREQSLRTIEAYRKKVKLELLTAYEMLKYCKSMEFGLVEPQTIDPNYFSNRLTADSTFMMRVLEVREVKKYLDSIQPRGDDYKALQLALKFDELAPGKTLKETKSVLSVNMERLRWKNKPTEQRYVMVNIANFSLDVMDQGKSALNMKVCVGQPGRWQSPQLSSKIYGVQVNPVWNIPVSIVKSEILKKVRRDRYYLVNNNIDVYKDEKLVTHTPSIDWSSGDAEGYSFKQMPGELNALGKIKFLFNNESGVYLHDTPLKSAFKKNNRAISHGCIRLEKPMDLALILFGEGAKYDQLKKAMLNGYPKAKFIGLSQSVPIVITYYTAFLDDAGGVGYCKDIYGLDEILSAKMMASK</sequence>
<evidence type="ECO:0000256" key="2">
    <source>
        <dbReference type="ARBA" id="ARBA00005992"/>
    </source>
</evidence>
<dbReference type="Pfam" id="PF03734">
    <property type="entry name" value="YkuD"/>
    <property type="match status" value="1"/>
</dbReference>
<evidence type="ECO:0000256" key="5">
    <source>
        <dbReference type="ARBA" id="ARBA00022984"/>
    </source>
</evidence>
<proteinExistence type="inferred from homology"/>
<dbReference type="InterPro" id="IPR052905">
    <property type="entry name" value="LD-transpeptidase_YkuD-like"/>
</dbReference>
<evidence type="ECO:0000313" key="9">
    <source>
        <dbReference type="EMBL" id="WEK20945.1"/>
    </source>
</evidence>
<gene>
    <name evidence="9" type="ORF">P0Y49_07315</name>
</gene>
<dbReference type="GO" id="GO:0008360">
    <property type="term" value="P:regulation of cell shape"/>
    <property type="evidence" value="ECO:0007669"/>
    <property type="project" value="UniProtKB-UniRule"/>
</dbReference>
<comment type="pathway">
    <text evidence="1 7">Cell wall biogenesis; peptidoglycan biosynthesis.</text>
</comment>
<feature type="active site" description="Nucleophile" evidence="7">
    <location>
        <position position="403"/>
    </location>
</feature>
<dbReference type="PANTHER" id="PTHR41533:SF2">
    <property type="entry name" value="BLR7131 PROTEIN"/>
    <property type="match status" value="1"/>
</dbReference>
<evidence type="ECO:0000256" key="6">
    <source>
        <dbReference type="ARBA" id="ARBA00023316"/>
    </source>
</evidence>
<evidence type="ECO:0000313" key="10">
    <source>
        <dbReference type="Proteomes" id="UP001214530"/>
    </source>
</evidence>
<evidence type="ECO:0000259" key="8">
    <source>
        <dbReference type="PROSITE" id="PS52029"/>
    </source>
</evidence>
<dbReference type="InterPro" id="IPR045380">
    <property type="entry name" value="LD_TPept_scaffold_dom"/>
</dbReference>
<keyword evidence="4 7" id="KW-0133">Cell shape</keyword>
<feature type="domain" description="L,D-TPase catalytic" evidence="8">
    <location>
        <begin position="253"/>
        <end position="426"/>
    </location>
</feature>
<dbReference type="InterPro" id="IPR005490">
    <property type="entry name" value="LD_TPept_cat_dom"/>
</dbReference>
<protein>
    <submittedName>
        <fullName evidence="9">L,D-transpeptidase family protein</fullName>
    </submittedName>
</protein>
<keyword evidence="5 7" id="KW-0573">Peptidoglycan synthesis</keyword>
<keyword evidence="3" id="KW-0808">Transferase</keyword>
<organism evidence="9 10">
    <name type="scientific">Candidatus Pedobacter colombiensis</name>
    <dbReference type="NCBI Taxonomy" id="3121371"/>
    <lineage>
        <taxon>Bacteria</taxon>
        <taxon>Pseudomonadati</taxon>
        <taxon>Bacteroidota</taxon>
        <taxon>Sphingobacteriia</taxon>
        <taxon>Sphingobacteriales</taxon>
        <taxon>Sphingobacteriaceae</taxon>
        <taxon>Pedobacter</taxon>
    </lineage>
</organism>
<dbReference type="Gene3D" id="2.40.440.10">
    <property type="entry name" value="L,D-transpeptidase catalytic domain-like"/>
    <property type="match status" value="1"/>
</dbReference>
<name>A0AAJ5WAV0_9SPHI</name>